<evidence type="ECO:0000256" key="6">
    <source>
        <dbReference type="ARBA" id="ARBA00023136"/>
    </source>
</evidence>
<evidence type="ECO:0000256" key="7">
    <source>
        <dbReference type="SAM" id="Phobius"/>
    </source>
</evidence>
<comment type="caution">
    <text evidence="10">The sequence shown here is derived from an EMBL/GenBank/DDBJ whole genome shotgun (WGS) entry which is preliminary data.</text>
</comment>
<feature type="transmembrane region" description="Helical" evidence="7">
    <location>
        <begin position="125"/>
        <end position="145"/>
    </location>
</feature>
<dbReference type="SUPFAM" id="SSF90123">
    <property type="entry name" value="ABC transporter transmembrane region"/>
    <property type="match status" value="1"/>
</dbReference>
<keyword evidence="5 7" id="KW-1133">Transmembrane helix</keyword>
<dbReference type="InterPro" id="IPR039421">
    <property type="entry name" value="Type_1_exporter"/>
</dbReference>
<feature type="transmembrane region" description="Helical" evidence="7">
    <location>
        <begin position="151"/>
        <end position="167"/>
    </location>
</feature>
<dbReference type="PROSITE" id="PS50893">
    <property type="entry name" value="ABC_TRANSPORTER_2"/>
    <property type="match status" value="1"/>
</dbReference>
<dbReference type="Proteomes" id="UP001519272">
    <property type="component" value="Unassembled WGS sequence"/>
</dbReference>
<evidence type="ECO:0000256" key="3">
    <source>
        <dbReference type="ARBA" id="ARBA00022741"/>
    </source>
</evidence>
<keyword evidence="4" id="KW-0067">ATP-binding</keyword>
<sequence>MKTLLKQNKLLFLLTVFISILSSALVVFIAIVIQRLIDTATQKDIHAFMQMVFLSIGFLVLTGTIGYLYRLSTRALIRNLTIQLRKEVFQGIFKRNMEDFSNTADYISAMSNDIKLAEENYFEPILLTLQNIFIFIISLTVLLYLSPIVTLILLLCVGLMFVIPALFSKAMQQRQSDVSSQMSTFTTKLKDLLSGHEIIKSYGMQRHTEEDFKEQNMKTAKTKFLADRIFAVNESVSELVGFLTQFIVIFVAGYLIISGNLSVGMLVALVQLSGGFVGPVLVIMQNVSKLQGVKPIITRLEAFMTYEDHSFKGKASPQFNKNVIAKNVSFSYQEQQVLNDINLTLEKGKKYAIVGPSGCGKSTLIKLLSGYYAGYSGTISIDGLSQREVDISQLQGMIATIHQQVYMFDSDVLQNICLYEKFSEEAIKEVIQLSGIYRFEGQLPNGLSSLVGENGANLSGGQRQRIAVARALIRNKPILILDEGTSAIDAQTAYEIESKLLTLEDLTLITITHNLNPDVLSLYDEIIYMNQGAIVAQGSFAQLREHSPSFCRFQSITA</sequence>
<dbReference type="Gene3D" id="3.40.50.300">
    <property type="entry name" value="P-loop containing nucleotide triphosphate hydrolases"/>
    <property type="match status" value="1"/>
</dbReference>
<feature type="domain" description="ABC transmembrane type-1" evidence="9">
    <location>
        <begin position="13"/>
        <end position="292"/>
    </location>
</feature>
<dbReference type="Pfam" id="PF00005">
    <property type="entry name" value="ABC_tran"/>
    <property type="match status" value="1"/>
</dbReference>
<dbReference type="PROSITE" id="PS00211">
    <property type="entry name" value="ABC_TRANSPORTER_1"/>
    <property type="match status" value="1"/>
</dbReference>
<evidence type="ECO:0000256" key="5">
    <source>
        <dbReference type="ARBA" id="ARBA00022989"/>
    </source>
</evidence>
<dbReference type="SUPFAM" id="SSF52540">
    <property type="entry name" value="P-loop containing nucleoside triphosphate hydrolases"/>
    <property type="match status" value="1"/>
</dbReference>
<feature type="transmembrane region" description="Helical" evidence="7">
    <location>
        <begin position="12"/>
        <end position="33"/>
    </location>
</feature>
<evidence type="ECO:0000313" key="10">
    <source>
        <dbReference type="EMBL" id="MBP1903938.1"/>
    </source>
</evidence>
<feature type="domain" description="ABC transporter" evidence="8">
    <location>
        <begin position="323"/>
        <end position="556"/>
    </location>
</feature>
<reference evidence="10 11" key="1">
    <citation type="submission" date="2021-03" db="EMBL/GenBank/DDBJ databases">
        <title>Genomic Encyclopedia of Type Strains, Phase IV (KMG-IV): sequencing the most valuable type-strain genomes for metagenomic binning, comparative biology and taxonomic classification.</title>
        <authorList>
            <person name="Goeker M."/>
        </authorList>
    </citation>
    <scope>NUCLEOTIDE SEQUENCE [LARGE SCALE GENOMIC DNA]</scope>
    <source>
        <strain evidence="10 11">DSM 14349</strain>
    </source>
</reference>
<keyword evidence="3" id="KW-0547">Nucleotide-binding</keyword>
<organism evidence="10 11">
    <name type="scientific">Paenibacillus turicensis</name>
    <dbReference type="NCBI Taxonomy" id="160487"/>
    <lineage>
        <taxon>Bacteria</taxon>
        <taxon>Bacillati</taxon>
        <taxon>Bacillota</taxon>
        <taxon>Bacilli</taxon>
        <taxon>Bacillales</taxon>
        <taxon>Paenibacillaceae</taxon>
        <taxon>Paenibacillus</taxon>
    </lineage>
</organism>
<gene>
    <name evidence="10" type="ORF">J2Z32_000555</name>
</gene>
<dbReference type="InterPro" id="IPR027417">
    <property type="entry name" value="P-loop_NTPase"/>
</dbReference>
<evidence type="ECO:0000256" key="2">
    <source>
        <dbReference type="ARBA" id="ARBA00022692"/>
    </source>
</evidence>
<dbReference type="Pfam" id="PF00664">
    <property type="entry name" value="ABC_membrane"/>
    <property type="match status" value="1"/>
</dbReference>
<protein>
    <submittedName>
        <fullName evidence="10">ABC-type multidrug transport system fused ATPase/permease subunit</fullName>
    </submittedName>
</protein>
<evidence type="ECO:0000256" key="1">
    <source>
        <dbReference type="ARBA" id="ARBA00004651"/>
    </source>
</evidence>
<dbReference type="Gene3D" id="1.20.1560.10">
    <property type="entry name" value="ABC transporter type 1, transmembrane domain"/>
    <property type="match status" value="1"/>
</dbReference>
<dbReference type="RefSeq" id="WP_210087631.1">
    <property type="nucleotide sequence ID" value="NZ_JAGGKG010000002.1"/>
</dbReference>
<evidence type="ECO:0000313" key="11">
    <source>
        <dbReference type="Proteomes" id="UP001519272"/>
    </source>
</evidence>
<dbReference type="InterPro" id="IPR011527">
    <property type="entry name" value="ABC1_TM_dom"/>
</dbReference>
<dbReference type="CDD" id="cd07346">
    <property type="entry name" value="ABC_6TM_exporters"/>
    <property type="match status" value="1"/>
</dbReference>
<proteinExistence type="predicted"/>
<dbReference type="EMBL" id="JAGGKG010000002">
    <property type="protein sequence ID" value="MBP1903938.1"/>
    <property type="molecule type" value="Genomic_DNA"/>
</dbReference>
<keyword evidence="6 7" id="KW-0472">Membrane</keyword>
<dbReference type="InterPro" id="IPR003439">
    <property type="entry name" value="ABC_transporter-like_ATP-bd"/>
</dbReference>
<dbReference type="PANTHER" id="PTHR43394">
    <property type="entry name" value="ATP-DEPENDENT PERMEASE MDL1, MITOCHONDRIAL"/>
    <property type="match status" value="1"/>
</dbReference>
<evidence type="ECO:0000259" key="8">
    <source>
        <dbReference type="PROSITE" id="PS50893"/>
    </source>
</evidence>
<evidence type="ECO:0000256" key="4">
    <source>
        <dbReference type="ARBA" id="ARBA00022840"/>
    </source>
</evidence>
<dbReference type="SMART" id="SM00382">
    <property type="entry name" value="AAA"/>
    <property type="match status" value="1"/>
</dbReference>
<keyword evidence="2 7" id="KW-0812">Transmembrane</keyword>
<dbReference type="InterPro" id="IPR036640">
    <property type="entry name" value="ABC1_TM_sf"/>
</dbReference>
<comment type="subcellular location">
    <subcellularLocation>
        <location evidence="1">Cell membrane</location>
        <topology evidence="1">Multi-pass membrane protein</topology>
    </subcellularLocation>
</comment>
<dbReference type="PANTHER" id="PTHR43394:SF1">
    <property type="entry name" value="ATP-BINDING CASSETTE SUB-FAMILY B MEMBER 10, MITOCHONDRIAL"/>
    <property type="match status" value="1"/>
</dbReference>
<dbReference type="InterPro" id="IPR017871">
    <property type="entry name" value="ABC_transporter-like_CS"/>
</dbReference>
<keyword evidence="11" id="KW-1185">Reference proteome</keyword>
<feature type="transmembrane region" description="Helical" evidence="7">
    <location>
        <begin position="45"/>
        <end position="69"/>
    </location>
</feature>
<evidence type="ECO:0000259" key="9">
    <source>
        <dbReference type="PROSITE" id="PS50929"/>
    </source>
</evidence>
<feature type="transmembrane region" description="Helical" evidence="7">
    <location>
        <begin position="239"/>
        <end position="257"/>
    </location>
</feature>
<dbReference type="PROSITE" id="PS50929">
    <property type="entry name" value="ABC_TM1F"/>
    <property type="match status" value="1"/>
</dbReference>
<accession>A0ABS4FMX9</accession>
<dbReference type="InterPro" id="IPR003593">
    <property type="entry name" value="AAA+_ATPase"/>
</dbReference>
<name>A0ABS4FMX9_9BACL</name>
<feature type="transmembrane region" description="Helical" evidence="7">
    <location>
        <begin position="263"/>
        <end position="284"/>
    </location>
</feature>